<evidence type="ECO:0000256" key="1">
    <source>
        <dbReference type="SAM" id="Coils"/>
    </source>
</evidence>
<gene>
    <name evidence="3" type="ORF">TSPGSL018_20418</name>
</gene>
<dbReference type="EMBL" id="GBEZ01023351">
    <property type="protein sequence ID" value="JAC63529.1"/>
    <property type="molecule type" value="Transcribed_RNA"/>
</dbReference>
<evidence type="ECO:0000256" key="2">
    <source>
        <dbReference type="SAM" id="MobiDB-lite"/>
    </source>
</evidence>
<dbReference type="AlphaFoldDB" id="A0A061QYJ8"/>
<name>A0A061QYJ8_9CHLO</name>
<feature type="region of interest" description="Disordered" evidence="2">
    <location>
        <begin position="45"/>
        <end position="78"/>
    </location>
</feature>
<accession>A0A061QYJ8</accession>
<organism evidence="3">
    <name type="scientific">Tetraselmis sp. GSL018</name>
    <dbReference type="NCBI Taxonomy" id="582737"/>
    <lineage>
        <taxon>Eukaryota</taxon>
        <taxon>Viridiplantae</taxon>
        <taxon>Chlorophyta</taxon>
        <taxon>core chlorophytes</taxon>
        <taxon>Chlorodendrophyceae</taxon>
        <taxon>Chlorodendrales</taxon>
        <taxon>Chlorodendraceae</taxon>
        <taxon>Tetraselmis</taxon>
    </lineage>
</organism>
<protein>
    <submittedName>
        <fullName evidence="3">Uncharacterized protein</fullName>
    </submittedName>
</protein>
<feature type="coiled-coil region" evidence="1">
    <location>
        <begin position="145"/>
        <end position="182"/>
    </location>
</feature>
<keyword evidence="1" id="KW-0175">Coiled coil</keyword>
<evidence type="ECO:0000313" key="3">
    <source>
        <dbReference type="EMBL" id="JAC63529.1"/>
    </source>
</evidence>
<feature type="compositionally biased region" description="Basic and acidic residues" evidence="2">
    <location>
        <begin position="67"/>
        <end position="78"/>
    </location>
</feature>
<reference evidence="3" key="1">
    <citation type="submission" date="2014-05" db="EMBL/GenBank/DDBJ databases">
        <title>The transcriptome of the halophilic microalga Tetraselmis sp. GSL018 isolated from the Great Salt Lake, Utah.</title>
        <authorList>
            <person name="Jinkerson R.E."/>
            <person name="D'Adamo S."/>
            <person name="Posewitz M.C."/>
        </authorList>
    </citation>
    <scope>NUCLEOTIDE SEQUENCE</scope>
    <source>
        <strain evidence="3">GSL018</strain>
    </source>
</reference>
<proteinExistence type="predicted"/>
<sequence length="290" mass="33500">MESPRIRIRFEFDEKPEKQIPYLRKSTRGFDVYEVDGFVFKRKRDWKDDTSPDTQTQAHQPAVAPVSKERREAPIEVASEHSKQIVQICEDICAEYSSFHCTNHAESEGFAIRSALQSWLHKVRKDSSLLEINSEGSEHLGQLSSDILSQRKSMLKTILEKLEQQEREWLQLQEQVSQAKHHRIDETTWREMDAAFTSDVETEAAKQRLAAAQREAHQQLSLQVEAYSGLVNGIEAMLERVEEACSVMQAHYHEQTFDSFEHFNSPTTLIKELSMKGDQDSECDRANRMA</sequence>